<evidence type="ECO:0000313" key="2">
    <source>
        <dbReference type="Proteomes" id="UP000191612"/>
    </source>
</evidence>
<gene>
    <name evidence="1" type="ORF">PENSOL_c026G08314</name>
</gene>
<keyword evidence="2" id="KW-1185">Reference proteome</keyword>
<accession>A0A1V6QYZ4</accession>
<reference evidence="2" key="1">
    <citation type="journal article" date="2017" name="Nat. Microbiol.">
        <title>Global analysis of biosynthetic gene clusters reveals vast potential of secondary metabolite production in Penicillium species.</title>
        <authorList>
            <person name="Nielsen J.C."/>
            <person name="Grijseels S."/>
            <person name="Prigent S."/>
            <person name="Ji B."/>
            <person name="Dainat J."/>
            <person name="Nielsen K.F."/>
            <person name="Frisvad J.C."/>
            <person name="Workman M."/>
            <person name="Nielsen J."/>
        </authorList>
    </citation>
    <scope>NUCLEOTIDE SEQUENCE [LARGE SCALE GENOMIC DNA]</scope>
    <source>
        <strain evidence="2">IBT 29525</strain>
    </source>
</reference>
<dbReference type="Proteomes" id="UP000191612">
    <property type="component" value="Unassembled WGS sequence"/>
</dbReference>
<name>A0A1V6QYZ4_9EURO</name>
<comment type="caution">
    <text evidence="1">The sequence shown here is derived from an EMBL/GenBank/DDBJ whole genome shotgun (WGS) entry which is preliminary data.</text>
</comment>
<dbReference type="EMBL" id="MDYO01000026">
    <property type="protein sequence ID" value="OQD94415.1"/>
    <property type="molecule type" value="Genomic_DNA"/>
</dbReference>
<proteinExistence type="predicted"/>
<sequence>METNDECIDIHLITHNQRAGIPNIKDLKANDFDPEDHDEW</sequence>
<evidence type="ECO:0000313" key="1">
    <source>
        <dbReference type="EMBL" id="OQD94415.1"/>
    </source>
</evidence>
<dbReference type="AlphaFoldDB" id="A0A1V6QYZ4"/>
<protein>
    <submittedName>
        <fullName evidence="1">Uncharacterized protein</fullName>
    </submittedName>
</protein>
<organism evidence="1 2">
    <name type="scientific">Penicillium solitum</name>
    <dbReference type="NCBI Taxonomy" id="60172"/>
    <lineage>
        <taxon>Eukaryota</taxon>
        <taxon>Fungi</taxon>
        <taxon>Dikarya</taxon>
        <taxon>Ascomycota</taxon>
        <taxon>Pezizomycotina</taxon>
        <taxon>Eurotiomycetes</taxon>
        <taxon>Eurotiomycetidae</taxon>
        <taxon>Eurotiales</taxon>
        <taxon>Aspergillaceae</taxon>
        <taxon>Penicillium</taxon>
    </lineage>
</organism>